<evidence type="ECO:0000256" key="3">
    <source>
        <dbReference type="ARBA" id="ARBA00022664"/>
    </source>
</evidence>
<proteinExistence type="inferred from homology"/>
<dbReference type="PANTHER" id="PTHR36562:SF5">
    <property type="entry name" value="SERINE_ARGININE REPETITIVE MATRIX 2"/>
    <property type="match status" value="1"/>
</dbReference>
<feature type="compositionally biased region" description="Basic and acidic residues" evidence="7">
    <location>
        <begin position="536"/>
        <end position="571"/>
    </location>
</feature>
<organism evidence="9 10">
    <name type="scientific">Carya illinoinensis</name>
    <name type="common">Pecan</name>
    <dbReference type="NCBI Taxonomy" id="32201"/>
    <lineage>
        <taxon>Eukaryota</taxon>
        <taxon>Viridiplantae</taxon>
        <taxon>Streptophyta</taxon>
        <taxon>Embryophyta</taxon>
        <taxon>Tracheophyta</taxon>
        <taxon>Spermatophyta</taxon>
        <taxon>Magnoliopsida</taxon>
        <taxon>eudicotyledons</taxon>
        <taxon>Gunneridae</taxon>
        <taxon>Pentapetalae</taxon>
        <taxon>rosids</taxon>
        <taxon>fabids</taxon>
        <taxon>Fagales</taxon>
        <taxon>Juglandaceae</taxon>
        <taxon>Carya</taxon>
    </lineage>
</organism>
<evidence type="ECO:0000313" key="10">
    <source>
        <dbReference type="Proteomes" id="UP000811246"/>
    </source>
</evidence>
<feature type="compositionally biased region" description="Acidic residues" evidence="7">
    <location>
        <begin position="327"/>
        <end position="338"/>
    </location>
</feature>
<dbReference type="SMART" id="SM01115">
    <property type="entry name" value="cwf21"/>
    <property type="match status" value="1"/>
</dbReference>
<keyword evidence="3" id="KW-0507">mRNA processing</keyword>
<feature type="compositionally biased region" description="Basic and acidic residues" evidence="7">
    <location>
        <begin position="179"/>
        <end position="223"/>
    </location>
</feature>
<protein>
    <recommendedName>
        <fullName evidence="8">CWF21 domain-containing protein</fullName>
    </recommendedName>
</protein>
<accession>A0A922JD84</accession>
<dbReference type="Proteomes" id="UP000811246">
    <property type="component" value="Chromosome 7"/>
</dbReference>
<dbReference type="CDD" id="cd21372">
    <property type="entry name" value="cwf21_CWC21-like"/>
    <property type="match status" value="1"/>
</dbReference>
<evidence type="ECO:0000259" key="8">
    <source>
        <dbReference type="SMART" id="SM01115"/>
    </source>
</evidence>
<dbReference type="InterPro" id="IPR051372">
    <property type="entry name" value="CWC21"/>
</dbReference>
<feature type="compositionally biased region" description="Basic residues" evidence="7">
    <location>
        <begin position="260"/>
        <end position="272"/>
    </location>
</feature>
<feature type="compositionally biased region" description="Low complexity" evidence="7">
    <location>
        <begin position="372"/>
        <end position="381"/>
    </location>
</feature>
<evidence type="ECO:0000313" key="9">
    <source>
        <dbReference type="EMBL" id="KAG6702773.1"/>
    </source>
</evidence>
<reference evidence="9" key="1">
    <citation type="submission" date="2021-01" db="EMBL/GenBank/DDBJ databases">
        <authorList>
            <person name="Lovell J.T."/>
            <person name="Bentley N."/>
            <person name="Bhattarai G."/>
            <person name="Jenkins J.W."/>
            <person name="Sreedasyam A."/>
            <person name="Alarcon Y."/>
            <person name="Bock C."/>
            <person name="Boston L."/>
            <person name="Carlson J."/>
            <person name="Cervantes K."/>
            <person name="Clermont K."/>
            <person name="Krom N."/>
            <person name="Kubenka K."/>
            <person name="Mamidi S."/>
            <person name="Mattison C."/>
            <person name="Monteros M."/>
            <person name="Pisani C."/>
            <person name="Plott C."/>
            <person name="Rajasekar S."/>
            <person name="Rhein H.S."/>
            <person name="Rohla C."/>
            <person name="Song M."/>
            <person name="Hilaire R.S."/>
            <person name="Shu S."/>
            <person name="Wells L."/>
            <person name="Wang X."/>
            <person name="Webber J."/>
            <person name="Heerema R.J."/>
            <person name="Klein P."/>
            <person name="Conner P."/>
            <person name="Grauke L."/>
            <person name="Grimwood J."/>
            <person name="Schmutz J."/>
            <person name="Randall J.J."/>
        </authorList>
    </citation>
    <scope>NUCLEOTIDE SEQUENCE</scope>
    <source>
        <tissue evidence="9">Leaf</tissue>
    </source>
</reference>
<dbReference type="PANTHER" id="PTHR36562">
    <property type="entry name" value="SERINE/ARGININE REPETITIVE MATRIX 2"/>
    <property type="match status" value="1"/>
</dbReference>
<evidence type="ECO:0000256" key="2">
    <source>
        <dbReference type="ARBA" id="ARBA00005954"/>
    </source>
</evidence>
<name>A0A922JD84_CARIL</name>
<feature type="compositionally biased region" description="Basic and acidic residues" evidence="7">
    <location>
        <begin position="686"/>
        <end position="734"/>
    </location>
</feature>
<evidence type="ECO:0000256" key="4">
    <source>
        <dbReference type="ARBA" id="ARBA00022728"/>
    </source>
</evidence>
<evidence type="ECO:0000256" key="5">
    <source>
        <dbReference type="ARBA" id="ARBA00023187"/>
    </source>
</evidence>
<feature type="compositionally biased region" description="Basic residues" evidence="7">
    <location>
        <begin position="232"/>
        <end position="245"/>
    </location>
</feature>
<dbReference type="EMBL" id="CM031831">
    <property type="protein sequence ID" value="KAG6702773.1"/>
    <property type="molecule type" value="Genomic_DNA"/>
</dbReference>
<feature type="region of interest" description="Disordered" evidence="7">
    <location>
        <begin position="179"/>
        <end position="579"/>
    </location>
</feature>
<comment type="caution">
    <text evidence="9">The sequence shown here is derived from an EMBL/GenBank/DDBJ whole genome shotgun (WGS) entry which is preliminary data.</text>
</comment>
<dbReference type="GO" id="GO:0006397">
    <property type="term" value="P:mRNA processing"/>
    <property type="evidence" value="ECO:0007669"/>
    <property type="project" value="UniProtKB-KW"/>
</dbReference>
<sequence>MYNGIGLQTPRGSGTNGYIQSNRFLIRSKTGRVSETTKGFEANQGTAGITRKPNKDILEHDCKRQIELKLVVLQDTLIDQGYTDAEIAEKLEDARRTLEAAAATSQDGPTAIAVANNKLSETQTHQIAARKEKQLETLRAAFGISASELKEHSIEGNDDARDGWKNVRSDNIKREHAFLDRELRSKKNMEEDQKVEKDDKKKGVKESGRHKKEESKKRRHESDSSDTDSSGKHVKGLQAKHHRSNRRSDRESDREISVDKKHRALKKHKKSRVHDSDDSDSATDSGENVDVRKTLKNHNKSRVHDSDDSDSDRDVGKKHKNRKHDSDDSDSDSATDEDGIGHESSKKGAKYKKSSRRHGSDDDSDFDEGSSKKQSQKGNQQTRTRGRHDSEDETDDTNSEVEERRIQLEKENDQHSRGRWKEGVDSDVEDMKKSRNGRHGKRSRMNDVVDEYDSERARKHKREITDKSLRSRRHDSDNDDFGTGTDEQKKKGGIRRHNTDEDYGVSYDRRNANRTAGKHKIVEEVAVSPLNDIDNDLYRSGRDTMDRSRYRSQEVMKGKRSPDDGKEDPESKLSNCNYVKEAEHIGEQWKDSKIRYESNTKAHLSKDDHKRDTRLRSVGQQDSEDDEPQRISRKDDREHEELGGRGRQSRYEEEHRVRKHRRDEDYEYIRHERANAEQRGGSRRQARGEEVERENRSHEMDRRMDYSKRARYDDLRSNERKRYDGRRDDDRARR</sequence>
<keyword evidence="6" id="KW-0539">Nucleus</keyword>
<feature type="region of interest" description="Disordered" evidence="7">
    <location>
        <begin position="593"/>
        <end position="734"/>
    </location>
</feature>
<feature type="compositionally biased region" description="Basic and acidic residues" evidence="7">
    <location>
        <begin position="401"/>
        <end position="433"/>
    </location>
</feature>
<gene>
    <name evidence="9" type="ORF">I3842_07G051600</name>
</gene>
<feature type="compositionally biased region" description="Basic residues" evidence="7">
    <location>
        <begin position="347"/>
        <end position="357"/>
    </location>
</feature>
<feature type="compositionally biased region" description="Basic and acidic residues" evidence="7">
    <location>
        <begin position="593"/>
        <end position="615"/>
    </location>
</feature>
<evidence type="ECO:0000256" key="6">
    <source>
        <dbReference type="ARBA" id="ARBA00023242"/>
    </source>
</evidence>
<keyword evidence="5" id="KW-0508">mRNA splicing</keyword>
<comment type="similarity">
    <text evidence="2">Belongs to the CWC21 family.</text>
</comment>
<keyword evidence="4" id="KW-0747">Spliceosome</keyword>
<evidence type="ECO:0000256" key="7">
    <source>
        <dbReference type="SAM" id="MobiDB-lite"/>
    </source>
</evidence>
<dbReference type="GO" id="GO:0005681">
    <property type="term" value="C:spliceosomal complex"/>
    <property type="evidence" value="ECO:0007669"/>
    <property type="project" value="UniProtKB-KW"/>
</dbReference>
<evidence type="ECO:0000256" key="1">
    <source>
        <dbReference type="ARBA" id="ARBA00004123"/>
    </source>
</evidence>
<feature type="compositionally biased region" description="Basic and acidic residues" evidence="7">
    <location>
        <begin position="246"/>
        <end position="259"/>
    </location>
</feature>
<feature type="compositionally biased region" description="Basic residues" evidence="7">
    <location>
        <begin position="434"/>
        <end position="443"/>
    </location>
</feature>
<feature type="domain" description="CWF21" evidence="8">
    <location>
        <begin position="58"/>
        <end position="103"/>
    </location>
</feature>
<dbReference type="InterPro" id="IPR013170">
    <property type="entry name" value="mRNA_splic_Cwf21_dom"/>
</dbReference>
<comment type="subcellular location">
    <subcellularLocation>
        <location evidence="1">Nucleus</location>
    </subcellularLocation>
</comment>
<feature type="compositionally biased region" description="Basic and acidic residues" evidence="7">
    <location>
        <begin position="628"/>
        <end position="676"/>
    </location>
</feature>
<dbReference type="GO" id="GO:0008380">
    <property type="term" value="P:RNA splicing"/>
    <property type="evidence" value="ECO:0007669"/>
    <property type="project" value="UniProtKB-KW"/>
</dbReference>
<dbReference type="AlphaFoldDB" id="A0A922JD84"/>
<feature type="compositionally biased region" description="Acidic residues" evidence="7">
    <location>
        <begin position="391"/>
        <end position="400"/>
    </location>
</feature>
<dbReference type="Pfam" id="PF08312">
    <property type="entry name" value="cwf21"/>
    <property type="match status" value="1"/>
</dbReference>